<proteinExistence type="predicted"/>
<name>A0A2T1GN31_9CYAN</name>
<keyword evidence="1" id="KW-0472">Membrane</keyword>
<dbReference type="AlphaFoldDB" id="A0A2T1GN31"/>
<keyword evidence="1" id="KW-0812">Transmembrane</keyword>
<keyword evidence="3" id="KW-1185">Reference proteome</keyword>
<sequence length="186" mass="21834">MNYKPSDKKDFSRIILLSWIVPGFFLLAYHWLPYPRSNDIPLRERAVESPESKVRRVIHKELKLYKETESFSTNSNVYLSDYEKKSNNYSIRIKPSQDRLIISVVWFPDAGSYSAFGVIKILRSKPNNADRTTNFKWQYLETISFVCEGEKNVTLPSDLEITRVTKKCPLGYNQTYNKKKSHKKLL</sequence>
<comment type="caution">
    <text evidence="2">The sequence shown here is derived from an EMBL/GenBank/DDBJ whole genome shotgun (WGS) entry which is preliminary data.</text>
</comment>
<keyword evidence="1" id="KW-1133">Transmembrane helix</keyword>
<evidence type="ECO:0000313" key="3">
    <source>
        <dbReference type="Proteomes" id="UP000238937"/>
    </source>
</evidence>
<dbReference type="RefSeq" id="WP_106299596.1">
    <property type="nucleotide sequence ID" value="NZ_PVWO01000008.1"/>
</dbReference>
<evidence type="ECO:0000256" key="1">
    <source>
        <dbReference type="SAM" id="Phobius"/>
    </source>
</evidence>
<dbReference type="Proteomes" id="UP000238937">
    <property type="component" value="Unassembled WGS sequence"/>
</dbReference>
<gene>
    <name evidence="2" type="ORF">C7B77_01415</name>
</gene>
<organism evidence="2 3">
    <name type="scientific">Chamaesiphon polymorphus CCALA 037</name>
    <dbReference type="NCBI Taxonomy" id="2107692"/>
    <lineage>
        <taxon>Bacteria</taxon>
        <taxon>Bacillati</taxon>
        <taxon>Cyanobacteriota</taxon>
        <taxon>Cyanophyceae</taxon>
        <taxon>Gomontiellales</taxon>
        <taxon>Chamaesiphonaceae</taxon>
        <taxon>Chamaesiphon</taxon>
    </lineage>
</organism>
<accession>A0A2T1GN31</accession>
<feature type="transmembrane region" description="Helical" evidence="1">
    <location>
        <begin position="12"/>
        <end position="32"/>
    </location>
</feature>
<dbReference type="EMBL" id="PVWO01000008">
    <property type="protein sequence ID" value="PSB59329.1"/>
    <property type="molecule type" value="Genomic_DNA"/>
</dbReference>
<evidence type="ECO:0000313" key="2">
    <source>
        <dbReference type="EMBL" id="PSB59329.1"/>
    </source>
</evidence>
<reference evidence="2 3" key="1">
    <citation type="submission" date="2018-03" db="EMBL/GenBank/DDBJ databases">
        <title>The ancient ancestry and fast evolution of plastids.</title>
        <authorList>
            <person name="Moore K.R."/>
            <person name="Magnabosco C."/>
            <person name="Momper L."/>
            <person name="Gold D.A."/>
            <person name="Bosak T."/>
            <person name="Fournier G.P."/>
        </authorList>
    </citation>
    <scope>NUCLEOTIDE SEQUENCE [LARGE SCALE GENOMIC DNA]</scope>
    <source>
        <strain evidence="2 3">CCALA 037</strain>
    </source>
</reference>
<protein>
    <submittedName>
        <fullName evidence="2">Uncharacterized protein</fullName>
    </submittedName>
</protein>